<dbReference type="EMBL" id="JAULSO010000002">
    <property type="protein sequence ID" value="KAK3689357.1"/>
    <property type="molecule type" value="Genomic_DNA"/>
</dbReference>
<evidence type="ECO:0000256" key="11">
    <source>
        <dbReference type="SAM" id="Phobius"/>
    </source>
</evidence>
<dbReference type="AlphaFoldDB" id="A0AAE1CD96"/>
<name>A0AAE1CD96_9PEZI</name>
<evidence type="ECO:0000313" key="13">
    <source>
        <dbReference type="Proteomes" id="UP001270362"/>
    </source>
</evidence>
<keyword evidence="6" id="KW-0681">Retinal protein</keyword>
<evidence type="ECO:0000256" key="5">
    <source>
        <dbReference type="ARBA" id="ARBA00022692"/>
    </source>
</evidence>
<dbReference type="GO" id="GO:0009881">
    <property type="term" value="F:photoreceptor activity"/>
    <property type="evidence" value="ECO:0007669"/>
    <property type="project" value="UniProtKB-KW"/>
</dbReference>
<dbReference type="GO" id="GO:0007602">
    <property type="term" value="P:phototransduction"/>
    <property type="evidence" value="ECO:0007669"/>
    <property type="project" value="UniProtKB-KW"/>
</dbReference>
<evidence type="ECO:0000256" key="7">
    <source>
        <dbReference type="ARBA" id="ARBA00022989"/>
    </source>
</evidence>
<dbReference type="FunFam" id="1.20.1070.10:FF:000160">
    <property type="entry name" value="Related to Opsin-1"/>
    <property type="match status" value="1"/>
</dbReference>
<dbReference type="SUPFAM" id="SSF81321">
    <property type="entry name" value="Family A G protein-coupled receptor-like"/>
    <property type="match status" value="1"/>
</dbReference>
<keyword evidence="3" id="KW-0600">Photoreceptor protein</keyword>
<dbReference type="Pfam" id="PF01036">
    <property type="entry name" value="Bac_rhodopsin"/>
    <property type="match status" value="1"/>
</dbReference>
<keyword evidence="9 11" id="KW-0472">Membrane</keyword>
<dbReference type="CDD" id="cd15028">
    <property type="entry name" value="7tm_Opsin-1_euk"/>
    <property type="match status" value="1"/>
</dbReference>
<feature type="transmembrane region" description="Helical" evidence="11">
    <location>
        <begin position="146"/>
        <end position="166"/>
    </location>
</feature>
<keyword evidence="13" id="KW-1185">Reference proteome</keyword>
<evidence type="ECO:0000313" key="12">
    <source>
        <dbReference type="EMBL" id="KAK3689357.1"/>
    </source>
</evidence>
<keyword evidence="10" id="KW-0675">Receptor</keyword>
<comment type="subcellular location">
    <subcellularLocation>
        <location evidence="1">Membrane</location>
        <topology evidence="1">Multi-pass membrane protein</topology>
    </subcellularLocation>
</comment>
<feature type="transmembrane region" description="Helical" evidence="11">
    <location>
        <begin position="64"/>
        <end position="83"/>
    </location>
</feature>
<dbReference type="PRINTS" id="PR00251">
    <property type="entry name" value="BACTRLOPSIN"/>
</dbReference>
<evidence type="ECO:0000256" key="1">
    <source>
        <dbReference type="ARBA" id="ARBA00004141"/>
    </source>
</evidence>
<evidence type="ECO:0000256" key="2">
    <source>
        <dbReference type="ARBA" id="ARBA00008130"/>
    </source>
</evidence>
<dbReference type="GO" id="GO:0005886">
    <property type="term" value="C:plasma membrane"/>
    <property type="evidence" value="ECO:0007669"/>
    <property type="project" value="TreeGrafter"/>
</dbReference>
<keyword evidence="5 11" id="KW-0812">Transmembrane</keyword>
<feature type="transmembrane region" description="Helical" evidence="11">
    <location>
        <begin position="37"/>
        <end position="57"/>
    </location>
</feature>
<keyword evidence="8" id="KW-0157">Chromophore</keyword>
<gene>
    <name evidence="12" type="ORF">B0T22DRAFT_378561</name>
</gene>
<accession>A0AAE1CD96</accession>
<protein>
    <submittedName>
        <fullName evidence="12">Opsin protein</fullName>
    </submittedName>
</protein>
<keyword evidence="7 11" id="KW-1133">Transmembrane helix</keyword>
<evidence type="ECO:0000256" key="10">
    <source>
        <dbReference type="ARBA" id="ARBA00023170"/>
    </source>
</evidence>
<sequence>MLKRPTSTATAGPGPIPTIIPTPTDWEVLGEAGHRTLWVTFAIMLVSSAIFTLLSWNVPTSRRIYHVLTTLTTIIATLSYFAIASGHAASYNCTTVTDSHKHVPDTHHEVCRQVYWARYVDWALTSPLLVLNLSLLAGIDGAHTLMAIVANLITVLSALFAAFGSAGTPQRWGWYAISCISYIFSLWHVGLHGSRTVGAKGNAVSKLFSSLAIFSLVVWTAYPVVWGVVLDHKTNVDTEIIIYAVLDTLIKPFFGLWLLVSHRALAETNIDLGGWWSHGFASEGRIRIGDEE</sequence>
<dbReference type="Proteomes" id="UP001270362">
    <property type="component" value="Unassembled WGS sequence"/>
</dbReference>
<dbReference type="Gene3D" id="1.20.1070.10">
    <property type="entry name" value="Rhodopsin 7-helix transmembrane proteins"/>
    <property type="match status" value="1"/>
</dbReference>
<feature type="transmembrane region" description="Helical" evidence="11">
    <location>
        <begin position="240"/>
        <end position="260"/>
    </location>
</feature>
<comment type="caution">
    <text evidence="12">The sequence shown here is derived from an EMBL/GenBank/DDBJ whole genome shotgun (WGS) entry which is preliminary data.</text>
</comment>
<keyword evidence="4" id="KW-0716">Sensory transduction</keyword>
<dbReference type="PANTHER" id="PTHR28286">
    <property type="match status" value="1"/>
</dbReference>
<organism evidence="12 13">
    <name type="scientific">Podospora appendiculata</name>
    <dbReference type="NCBI Taxonomy" id="314037"/>
    <lineage>
        <taxon>Eukaryota</taxon>
        <taxon>Fungi</taxon>
        <taxon>Dikarya</taxon>
        <taxon>Ascomycota</taxon>
        <taxon>Pezizomycotina</taxon>
        <taxon>Sordariomycetes</taxon>
        <taxon>Sordariomycetidae</taxon>
        <taxon>Sordariales</taxon>
        <taxon>Podosporaceae</taxon>
        <taxon>Podospora</taxon>
    </lineage>
</organism>
<evidence type="ECO:0000256" key="4">
    <source>
        <dbReference type="ARBA" id="ARBA00022606"/>
    </source>
</evidence>
<feature type="transmembrane region" description="Helical" evidence="11">
    <location>
        <begin position="172"/>
        <end position="191"/>
    </location>
</feature>
<evidence type="ECO:0000256" key="8">
    <source>
        <dbReference type="ARBA" id="ARBA00022991"/>
    </source>
</evidence>
<evidence type="ECO:0000256" key="3">
    <source>
        <dbReference type="ARBA" id="ARBA00022543"/>
    </source>
</evidence>
<dbReference type="SMART" id="SM01021">
    <property type="entry name" value="Bac_rhodopsin"/>
    <property type="match status" value="1"/>
</dbReference>
<feature type="transmembrane region" description="Helical" evidence="11">
    <location>
        <begin position="203"/>
        <end position="228"/>
    </location>
</feature>
<evidence type="ECO:0000256" key="9">
    <source>
        <dbReference type="ARBA" id="ARBA00023136"/>
    </source>
</evidence>
<evidence type="ECO:0000256" key="6">
    <source>
        <dbReference type="ARBA" id="ARBA00022925"/>
    </source>
</evidence>
<comment type="similarity">
    <text evidence="2">Belongs to the archaeal/bacterial/fungal opsin family.</text>
</comment>
<dbReference type="GO" id="GO:0005783">
    <property type="term" value="C:endoplasmic reticulum"/>
    <property type="evidence" value="ECO:0007669"/>
    <property type="project" value="TreeGrafter"/>
</dbReference>
<dbReference type="PANTHER" id="PTHR28286:SF2">
    <property type="entry name" value="BACTERIORHODOPSIN _OPSIN, NOPA (EUROFUNG)"/>
    <property type="match status" value="1"/>
</dbReference>
<dbReference type="InterPro" id="IPR001425">
    <property type="entry name" value="Arc/bac/fun_rhodopsins"/>
</dbReference>
<reference evidence="12" key="1">
    <citation type="journal article" date="2023" name="Mol. Phylogenet. Evol.">
        <title>Genome-scale phylogeny and comparative genomics of the fungal order Sordariales.</title>
        <authorList>
            <person name="Hensen N."/>
            <person name="Bonometti L."/>
            <person name="Westerberg I."/>
            <person name="Brannstrom I.O."/>
            <person name="Guillou S."/>
            <person name="Cros-Aarteil S."/>
            <person name="Calhoun S."/>
            <person name="Haridas S."/>
            <person name="Kuo A."/>
            <person name="Mondo S."/>
            <person name="Pangilinan J."/>
            <person name="Riley R."/>
            <person name="LaButti K."/>
            <person name="Andreopoulos B."/>
            <person name="Lipzen A."/>
            <person name="Chen C."/>
            <person name="Yan M."/>
            <person name="Daum C."/>
            <person name="Ng V."/>
            <person name="Clum A."/>
            <person name="Steindorff A."/>
            <person name="Ohm R.A."/>
            <person name="Martin F."/>
            <person name="Silar P."/>
            <person name="Natvig D.O."/>
            <person name="Lalanne C."/>
            <person name="Gautier V."/>
            <person name="Ament-Velasquez S.L."/>
            <person name="Kruys A."/>
            <person name="Hutchinson M.I."/>
            <person name="Powell A.J."/>
            <person name="Barry K."/>
            <person name="Miller A.N."/>
            <person name="Grigoriev I.V."/>
            <person name="Debuchy R."/>
            <person name="Gladieux P."/>
            <person name="Hiltunen Thoren M."/>
            <person name="Johannesson H."/>
        </authorList>
    </citation>
    <scope>NUCLEOTIDE SEQUENCE</scope>
    <source>
        <strain evidence="12">CBS 314.62</strain>
    </source>
</reference>
<reference evidence="12" key="2">
    <citation type="submission" date="2023-06" db="EMBL/GenBank/DDBJ databases">
        <authorList>
            <consortium name="Lawrence Berkeley National Laboratory"/>
            <person name="Haridas S."/>
            <person name="Hensen N."/>
            <person name="Bonometti L."/>
            <person name="Westerberg I."/>
            <person name="Brannstrom I.O."/>
            <person name="Guillou S."/>
            <person name="Cros-Aarteil S."/>
            <person name="Calhoun S."/>
            <person name="Kuo A."/>
            <person name="Mondo S."/>
            <person name="Pangilinan J."/>
            <person name="Riley R."/>
            <person name="Labutti K."/>
            <person name="Andreopoulos B."/>
            <person name="Lipzen A."/>
            <person name="Chen C."/>
            <person name="Yanf M."/>
            <person name="Daum C."/>
            <person name="Ng V."/>
            <person name="Clum A."/>
            <person name="Steindorff A."/>
            <person name="Ohm R."/>
            <person name="Martin F."/>
            <person name="Silar P."/>
            <person name="Natvig D."/>
            <person name="Lalanne C."/>
            <person name="Gautier V."/>
            <person name="Ament-Velasquez S.L."/>
            <person name="Kruys A."/>
            <person name="Hutchinson M.I."/>
            <person name="Powell A.J."/>
            <person name="Barry K."/>
            <person name="Miller A.N."/>
            <person name="Grigoriev I.V."/>
            <person name="Debuchy R."/>
            <person name="Gladieux P."/>
            <person name="Thoren M.H."/>
            <person name="Johannesson H."/>
        </authorList>
    </citation>
    <scope>NUCLEOTIDE SEQUENCE</scope>
    <source>
        <strain evidence="12">CBS 314.62</strain>
    </source>
</reference>
<proteinExistence type="inferred from homology"/>
<feature type="transmembrane region" description="Helical" evidence="11">
    <location>
        <begin position="122"/>
        <end position="139"/>
    </location>
</feature>